<dbReference type="PROSITE" id="PS50054">
    <property type="entry name" value="TYR_PHOSPHATASE_DUAL"/>
    <property type="match status" value="1"/>
</dbReference>
<dbReference type="InterPro" id="IPR000340">
    <property type="entry name" value="Dual-sp_phosphatase_cat-dom"/>
</dbReference>
<dbReference type="GO" id="GO:0062026">
    <property type="term" value="P:negative regulation of SCF-dependent proteasomal ubiquitin-dependent catabolic process"/>
    <property type="evidence" value="ECO:0007669"/>
    <property type="project" value="TreeGrafter"/>
</dbReference>
<feature type="domain" description="CCHC-type" evidence="7">
    <location>
        <begin position="425"/>
        <end position="438"/>
    </location>
</feature>
<dbReference type="GO" id="GO:0008270">
    <property type="term" value="F:zinc ion binding"/>
    <property type="evidence" value="ECO:0007669"/>
    <property type="project" value="UniProtKB-KW"/>
</dbReference>
<dbReference type="EMBL" id="JAEPQZ010000001">
    <property type="protein sequence ID" value="KAG2185998.1"/>
    <property type="molecule type" value="Genomic_DNA"/>
</dbReference>
<dbReference type="PANTHER" id="PTHR46588:SF1">
    <property type="entry name" value="SERINE_THREONINE_TYROSINE-INTERACTING PROTEIN"/>
    <property type="match status" value="1"/>
</dbReference>
<dbReference type="GO" id="GO:0003676">
    <property type="term" value="F:nucleic acid binding"/>
    <property type="evidence" value="ECO:0007669"/>
    <property type="project" value="InterPro"/>
</dbReference>
<dbReference type="SMART" id="SM00195">
    <property type="entry name" value="DSPc"/>
    <property type="match status" value="1"/>
</dbReference>
<dbReference type="InterPro" id="IPR003029">
    <property type="entry name" value="S1_domain"/>
</dbReference>
<evidence type="ECO:0000259" key="4">
    <source>
        <dbReference type="PROSITE" id="PS50054"/>
    </source>
</evidence>
<organism evidence="8 9">
    <name type="scientific">Mortierella isabellina</name>
    <name type="common">Filamentous fungus</name>
    <name type="synonym">Umbelopsis isabellina</name>
    <dbReference type="NCBI Taxonomy" id="91625"/>
    <lineage>
        <taxon>Eukaryota</taxon>
        <taxon>Fungi</taxon>
        <taxon>Fungi incertae sedis</taxon>
        <taxon>Mucoromycota</taxon>
        <taxon>Mucoromycotina</taxon>
        <taxon>Umbelopsidomycetes</taxon>
        <taxon>Umbelopsidales</taxon>
        <taxon>Umbelopsidaceae</taxon>
        <taxon>Umbelopsis</taxon>
    </lineage>
</organism>
<dbReference type="AlphaFoldDB" id="A0A8H7Q661"/>
<dbReference type="SUPFAM" id="SSF52799">
    <property type="entry name" value="(Phosphotyrosine protein) phosphatases II"/>
    <property type="match status" value="1"/>
</dbReference>
<feature type="domain" description="S1 motif" evidence="6">
    <location>
        <begin position="302"/>
        <end position="375"/>
    </location>
</feature>
<evidence type="ECO:0000256" key="2">
    <source>
        <dbReference type="PROSITE-ProRule" id="PRU00047"/>
    </source>
</evidence>
<keyword evidence="2" id="KW-0862">Zinc</keyword>
<dbReference type="GO" id="GO:1990444">
    <property type="term" value="F:F-box domain binding"/>
    <property type="evidence" value="ECO:0007669"/>
    <property type="project" value="TreeGrafter"/>
</dbReference>
<evidence type="ECO:0000259" key="7">
    <source>
        <dbReference type="PROSITE" id="PS50158"/>
    </source>
</evidence>
<dbReference type="InterPro" id="IPR020422">
    <property type="entry name" value="TYR_PHOSPHATASE_DUAL_dom"/>
</dbReference>
<feature type="domain" description="Tyrosine specific protein phosphatases" evidence="5">
    <location>
        <begin position="107"/>
        <end position="164"/>
    </location>
</feature>
<dbReference type="Gene3D" id="2.40.50.140">
    <property type="entry name" value="Nucleic acid-binding proteins"/>
    <property type="match status" value="1"/>
</dbReference>
<proteinExistence type="inferred from homology"/>
<accession>A0A8H7Q661</accession>
<feature type="compositionally biased region" description="Basic residues" evidence="3">
    <location>
        <begin position="467"/>
        <end position="481"/>
    </location>
</feature>
<dbReference type="InterPro" id="IPR052449">
    <property type="entry name" value="STYX-Interacting_Phosphatase"/>
</dbReference>
<evidence type="ECO:0000256" key="3">
    <source>
        <dbReference type="SAM" id="MobiDB-lite"/>
    </source>
</evidence>
<dbReference type="Pfam" id="PF00575">
    <property type="entry name" value="S1"/>
    <property type="match status" value="1"/>
</dbReference>
<dbReference type="PANTHER" id="PTHR46588">
    <property type="entry name" value="SERINE/THREONINE/TYROSINE-INTERACTING PROTEIN"/>
    <property type="match status" value="1"/>
</dbReference>
<dbReference type="GO" id="GO:0005737">
    <property type="term" value="C:cytoplasm"/>
    <property type="evidence" value="ECO:0007669"/>
    <property type="project" value="TreeGrafter"/>
</dbReference>
<evidence type="ECO:0000313" key="9">
    <source>
        <dbReference type="Proteomes" id="UP000654370"/>
    </source>
</evidence>
<dbReference type="SMART" id="SM00316">
    <property type="entry name" value="S1"/>
    <property type="match status" value="1"/>
</dbReference>
<evidence type="ECO:0000256" key="1">
    <source>
        <dbReference type="ARBA" id="ARBA00009649"/>
    </source>
</evidence>
<feature type="compositionally biased region" description="Basic residues" evidence="3">
    <location>
        <begin position="515"/>
        <end position="527"/>
    </location>
</feature>
<feature type="compositionally biased region" description="Basic and acidic residues" evidence="3">
    <location>
        <begin position="273"/>
        <end position="287"/>
    </location>
</feature>
<dbReference type="Pfam" id="PF00782">
    <property type="entry name" value="DSPc"/>
    <property type="match status" value="1"/>
</dbReference>
<dbReference type="GO" id="GO:0005654">
    <property type="term" value="C:nucleoplasm"/>
    <property type="evidence" value="ECO:0007669"/>
    <property type="project" value="TreeGrafter"/>
</dbReference>
<dbReference type="Proteomes" id="UP000654370">
    <property type="component" value="Unassembled WGS sequence"/>
</dbReference>
<dbReference type="GO" id="GO:0140096">
    <property type="term" value="F:catalytic activity, acting on a protein"/>
    <property type="evidence" value="ECO:0007669"/>
    <property type="project" value="UniProtKB-ARBA"/>
</dbReference>
<feature type="region of interest" description="Disordered" evidence="3">
    <location>
        <begin position="273"/>
        <end position="292"/>
    </location>
</feature>
<dbReference type="PROSITE" id="PS50158">
    <property type="entry name" value="ZF_CCHC"/>
    <property type="match status" value="1"/>
</dbReference>
<dbReference type="PROSITE" id="PS50056">
    <property type="entry name" value="TYR_PHOSPHATASE_2"/>
    <property type="match status" value="1"/>
</dbReference>
<dbReference type="InterPro" id="IPR012340">
    <property type="entry name" value="NA-bd_OB-fold"/>
</dbReference>
<feature type="compositionally biased region" description="Low complexity" evidence="3">
    <location>
        <begin position="484"/>
        <end position="493"/>
    </location>
</feature>
<reference evidence="8" key="1">
    <citation type="submission" date="2020-12" db="EMBL/GenBank/DDBJ databases">
        <title>Metabolic potential, ecology and presence of endohyphal bacteria is reflected in genomic diversity of Mucoromycotina.</title>
        <authorList>
            <person name="Muszewska A."/>
            <person name="Okrasinska A."/>
            <person name="Steczkiewicz K."/>
            <person name="Drgas O."/>
            <person name="Orlowska M."/>
            <person name="Perlinska-Lenart U."/>
            <person name="Aleksandrzak-Piekarczyk T."/>
            <person name="Szatraj K."/>
            <person name="Zielenkiewicz U."/>
            <person name="Pilsyk S."/>
            <person name="Malc E."/>
            <person name="Mieczkowski P."/>
            <person name="Kruszewska J.S."/>
            <person name="Biernat P."/>
            <person name="Pawlowska J."/>
        </authorList>
    </citation>
    <scope>NUCLEOTIDE SEQUENCE</scope>
    <source>
        <strain evidence="8">WA0000067209</strain>
    </source>
</reference>
<sequence>MESVIHSLNDGQLAENDPLMVQGGSTSNLDDWRYEMRREVQEILPNIFLGPFSACRDMTSLAAKGITHIVCFFDCHEAALFKTKKLESIFQLTCIEVSDSPLQNLIPQFPTATKLFNNALSAGGKVLACCIGGMSRSPTFVIAYIMETFRVDFIRAYHFVQGKRLCINPNEGFKSQLKEYEPIYSAWSFRGSNTAEEINRQTSRRRPAPDDDDEPEDIRRHPRVDSHISEDHDRASAVSPHSIATLRPDSNLTAQRRSYLSMLDSQQAAFDRFKESSHRREERDHSQKRARLASDMSLPKLNSVHQGRVVKIMEFGAFIQMVDVIQQGLVHKAQLSTHRVEEVADVVQMDDPVWVKVVSIDEDDSGKVKIGLSMKYVNQGNGDDMDSGNVNYGREQENRKKGQIASTFNRPPIELTDAVMMNVVCKKCGGKGHLPTECFNAPGENYELIPEEDEIDYDLREESSRAKKDKKHKKHKKRKRESSRSASPPGARSVNSMADALSVMRRRARKDDKKSHHHHRHREHRRS</sequence>
<feature type="domain" description="Tyrosine-protein phosphatase" evidence="4">
    <location>
        <begin position="39"/>
        <end position="186"/>
    </location>
</feature>
<name>A0A8H7Q661_MORIS</name>
<dbReference type="SUPFAM" id="SSF50249">
    <property type="entry name" value="Nucleic acid-binding proteins"/>
    <property type="match status" value="1"/>
</dbReference>
<feature type="region of interest" description="Disordered" evidence="3">
    <location>
        <begin position="460"/>
        <end position="527"/>
    </location>
</feature>
<feature type="compositionally biased region" description="Basic and acidic residues" evidence="3">
    <location>
        <begin position="217"/>
        <end position="235"/>
    </location>
</feature>
<gene>
    <name evidence="8" type="ORF">INT43_002436</name>
</gene>
<evidence type="ECO:0000259" key="5">
    <source>
        <dbReference type="PROSITE" id="PS50056"/>
    </source>
</evidence>
<dbReference type="InterPro" id="IPR001878">
    <property type="entry name" value="Znf_CCHC"/>
</dbReference>
<dbReference type="InterPro" id="IPR000387">
    <property type="entry name" value="Tyr_Pase_dom"/>
</dbReference>
<evidence type="ECO:0000313" key="8">
    <source>
        <dbReference type="EMBL" id="KAG2185998.1"/>
    </source>
</evidence>
<dbReference type="PROSITE" id="PS50126">
    <property type="entry name" value="S1"/>
    <property type="match status" value="1"/>
</dbReference>
<keyword evidence="9" id="KW-1185">Reference proteome</keyword>
<comment type="caution">
    <text evidence="8">The sequence shown here is derived from an EMBL/GenBank/DDBJ whole genome shotgun (WGS) entry which is preliminary data.</text>
</comment>
<dbReference type="OrthoDB" id="2017893at2759"/>
<comment type="similarity">
    <text evidence="1">Belongs to the protein-tyrosine phosphatase family. Non-receptor class subfamily.</text>
</comment>
<protein>
    <submittedName>
        <fullName evidence="8">Uncharacterized protein</fullName>
    </submittedName>
</protein>
<dbReference type="GO" id="GO:0070372">
    <property type="term" value="P:regulation of ERK1 and ERK2 cascade"/>
    <property type="evidence" value="ECO:0007669"/>
    <property type="project" value="TreeGrafter"/>
</dbReference>
<dbReference type="InterPro" id="IPR029021">
    <property type="entry name" value="Prot-tyrosine_phosphatase-like"/>
</dbReference>
<evidence type="ECO:0000259" key="6">
    <source>
        <dbReference type="PROSITE" id="PS50126"/>
    </source>
</evidence>
<feature type="region of interest" description="Disordered" evidence="3">
    <location>
        <begin position="195"/>
        <end position="250"/>
    </location>
</feature>
<keyword evidence="2" id="KW-0863">Zinc-finger</keyword>
<dbReference type="Gene3D" id="3.90.190.10">
    <property type="entry name" value="Protein tyrosine phosphatase superfamily"/>
    <property type="match status" value="1"/>
</dbReference>
<keyword evidence="2" id="KW-0479">Metal-binding</keyword>